<dbReference type="SMART" id="SM00419">
    <property type="entry name" value="HTH_CRP"/>
    <property type="match status" value="1"/>
</dbReference>
<dbReference type="AlphaFoldDB" id="A0A918DMF2"/>
<dbReference type="InterPro" id="IPR014710">
    <property type="entry name" value="RmlC-like_jellyroll"/>
</dbReference>
<protein>
    <submittedName>
        <fullName evidence="6">Crp/Fnr family transcriptional regulator</fullName>
    </submittedName>
</protein>
<organism evidence="6 7">
    <name type="scientific">Nonomuraea cavernae</name>
    <dbReference type="NCBI Taxonomy" id="2045107"/>
    <lineage>
        <taxon>Bacteria</taxon>
        <taxon>Bacillati</taxon>
        <taxon>Actinomycetota</taxon>
        <taxon>Actinomycetes</taxon>
        <taxon>Streptosporangiales</taxon>
        <taxon>Streptosporangiaceae</taxon>
        <taxon>Nonomuraea</taxon>
    </lineage>
</organism>
<evidence type="ECO:0000313" key="7">
    <source>
        <dbReference type="Proteomes" id="UP000646523"/>
    </source>
</evidence>
<proteinExistence type="predicted"/>
<evidence type="ECO:0000256" key="2">
    <source>
        <dbReference type="ARBA" id="ARBA00023125"/>
    </source>
</evidence>
<dbReference type="InterPro" id="IPR036390">
    <property type="entry name" value="WH_DNA-bd_sf"/>
</dbReference>
<keyword evidence="2" id="KW-0238">DNA-binding</keyword>
<evidence type="ECO:0000259" key="4">
    <source>
        <dbReference type="PROSITE" id="PS50042"/>
    </source>
</evidence>
<dbReference type="InterPro" id="IPR018490">
    <property type="entry name" value="cNMP-bd_dom_sf"/>
</dbReference>
<keyword evidence="7" id="KW-1185">Reference proteome</keyword>
<keyword evidence="3" id="KW-0804">Transcription</keyword>
<feature type="domain" description="HTH crp-type" evidence="5">
    <location>
        <begin position="131"/>
        <end position="204"/>
    </location>
</feature>
<name>A0A918DMF2_9ACTN</name>
<reference evidence="6" key="1">
    <citation type="journal article" date="2014" name="Int. J. Syst. Evol. Microbiol.">
        <title>Complete genome sequence of Corynebacterium casei LMG S-19264T (=DSM 44701T), isolated from a smear-ripened cheese.</title>
        <authorList>
            <consortium name="US DOE Joint Genome Institute (JGI-PGF)"/>
            <person name="Walter F."/>
            <person name="Albersmeier A."/>
            <person name="Kalinowski J."/>
            <person name="Ruckert C."/>
        </authorList>
    </citation>
    <scope>NUCLEOTIDE SEQUENCE</scope>
    <source>
        <strain evidence="6">CGMCC 4.7368</strain>
    </source>
</reference>
<dbReference type="InterPro" id="IPR036388">
    <property type="entry name" value="WH-like_DNA-bd_sf"/>
</dbReference>
<dbReference type="InterPro" id="IPR050397">
    <property type="entry name" value="Env_Response_Regulators"/>
</dbReference>
<evidence type="ECO:0000313" key="6">
    <source>
        <dbReference type="EMBL" id="GGO72160.1"/>
    </source>
</evidence>
<accession>A0A918DMF2</accession>
<dbReference type="Gene3D" id="1.10.10.10">
    <property type="entry name" value="Winged helix-like DNA-binding domain superfamily/Winged helix DNA-binding domain"/>
    <property type="match status" value="1"/>
</dbReference>
<dbReference type="SUPFAM" id="SSF46785">
    <property type="entry name" value="Winged helix' DNA-binding domain"/>
    <property type="match status" value="1"/>
</dbReference>
<dbReference type="PROSITE" id="PS51063">
    <property type="entry name" value="HTH_CRP_2"/>
    <property type="match status" value="1"/>
</dbReference>
<dbReference type="InterPro" id="IPR000595">
    <property type="entry name" value="cNMP-bd_dom"/>
</dbReference>
<dbReference type="Gene3D" id="2.60.120.10">
    <property type="entry name" value="Jelly Rolls"/>
    <property type="match status" value="1"/>
</dbReference>
<feature type="domain" description="Cyclic nucleotide-binding" evidence="4">
    <location>
        <begin position="16"/>
        <end position="100"/>
    </location>
</feature>
<keyword evidence="1" id="KW-0805">Transcription regulation</keyword>
<dbReference type="InterPro" id="IPR012318">
    <property type="entry name" value="HTH_CRP"/>
</dbReference>
<dbReference type="Pfam" id="PF00027">
    <property type="entry name" value="cNMP_binding"/>
    <property type="match status" value="1"/>
</dbReference>
<reference evidence="6" key="2">
    <citation type="submission" date="2020-09" db="EMBL/GenBank/DDBJ databases">
        <authorList>
            <person name="Sun Q."/>
            <person name="Zhou Y."/>
        </authorList>
    </citation>
    <scope>NUCLEOTIDE SEQUENCE</scope>
    <source>
        <strain evidence="6">CGMCC 4.7368</strain>
    </source>
</reference>
<dbReference type="Proteomes" id="UP000646523">
    <property type="component" value="Unassembled WGS sequence"/>
</dbReference>
<evidence type="ECO:0000259" key="5">
    <source>
        <dbReference type="PROSITE" id="PS51063"/>
    </source>
</evidence>
<dbReference type="SUPFAM" id="SSF51206">
    <property type="entry name" value="cAMP-binding domain-like"/>
    <property type="match status" value="1"/>
</dbReference>
<dbReference type="GO" id="GO:0003677">
    <property type="term" value="F:DNA binding"/>
    <property type="evidence" value="ECO:0007669"/>
    <property type="project" value="UniProtKB-KW"/>
</dbReference>
<dbReference type="PROSITE" id="PS50042">
    <property type="entry name" value="CNMP_BINDING_3"/>
    <property type="match status" value="1"/>
</dbReference>
<dbReference type="Pfam" id="PF13545">
    <property type="entry name" value="HTH_Crp_2"/>
    <property type="match status" value="1"/>
</dbReference>
<dbReference type="PANTHER" id="PTHR24567">
    <property type="entry name" value="CRP FAMILY TRANSCRIPTIONAL REGULATORY PROTEIN"/>
    <property type="match status" value="1"/>
</dbReference>
<sequence length="223" mass="24187">MERWEEGLADLRGRVRRWPAGAVLFREGDRSDWMLLIRAGRVKVTCSTEAGSETVLWVLGPGEVLGGLSVLGEGERAMSATALEPVTGLSLPSSAFDGLLRDSPAVVVALLRLLGRQLREAEDKLAEFGSLDTLGRVTKRLVELADRFGDDCPAGLRISLPLSQQELAGWTGSSRIATARALRTLRDRGWIETGRREIVIRDLAALRRRAGRLSSPVAFSAAG</sequence>
<dbReference type="EMBL" id="BMNH01000011">
    <property type="protein sequence ID" value="GGO72160.1"/>
    <property type="molecule type" value="Genomic_DNA"/>
</dbReference>
<dbReference type="GO" id="GO:0003700">
    <property type="term" value="F:DNA-binding transcription factor activity"/>
    <property type="evidence" value="ECO:0007669"/>
    <property type="project" value="TreeGrafter"/>
</dbReference>
<dbReference type="SMART" id="SM00100">
    <property type="entry name" value="cNMP"/>
    <property type="match status" value="1"/>
</dbReference>
<dbReference type="CDD" id="cd00038">
    <property type="entry name" value="CAP_ED"/>
    <property type="match status" value="1"/>
</dbReference>
<gene>
    <name evidence="6" type="ORF">GCM10012289_39560</name>
</gene>
<evidence type="ECO:0000256" key="3">
    <source>
        <dbReference type="ARBA" id="ARBA00023163"/>
    </source>
</evidence>
<dbReference type="GO" id="GO:0005829">
    <property type="term" value="C:cytosol"/>
    <property type="evidence" value="ECO:0007669"/>
    <property type="project" value="TreeGrafter"/>
</dbReference>
<dbReference type="PANTHER" id="PTHR24567:SF74">
    <property type="entry name" value="HTH-TYPE TRANSCRIPTIONAL REGULATOR ARCR"/>
    <property type="match status" value="1"/>
</dbReference>
<comment type="caution">
    <text evidence="6">The sequence shown here is derived from an EMBL/GenBank/DDBJ whole genome shotgun (WGS) entry which is preliminary data.</text>
</comment>
<evidence type="ECO:0000256" key="1">
    <source>
        <dbReference type="ARBA" id="ARBA00023015"/>
    </source>
</evidence>
<dbReference type="RefSeq" id="WP_225263364.1">
    <property type="nucleotide sequence ID" value="NZ_BMNH01000011.1"/>
</dbReference>